<feature type="coiled-coil region" evidence="2">
    <location>
        <begin position="264"/>
        <end position="291"/>
    </location>
</feature>
<feature type="compositionally biased region" description="Polar residues" evidence="3">
    <location>
        <begin position="300"/>
        <end position="310"/>
    </location>
</feature>
<dbReference type="Pfam" id="PF00735">
    <property type="entry name" value="Septin"/>
    <property type="match status" value="2"/>
</dbReference>
<name>A0A5N3W045_MUNRE</name>
<evidence type="ECO:0000256" key="2">
    <source>
        <dbReference type="SAM" id="Coils"/>
    </source>
</evidence>
<comment type="caution">
    <text evidence="5">The sequence shown here is derived from an EMBL/GenBank/DDBJ whole genome shotgun (WGS) entry which is preliminary data.</text>
</comment>
<evidence type="ECO:0000313" key="5">
    <source>
        <dbReference type="EMBL" id="KAB0354021.1"/>
    </source>
</evidence>
<evidence type="ECO:0000259" key="4">
    <source>
        <dbReference type="Pfam" id="PF00735"/>
    </source>
</evidence>
<accession>A0A5N3W045</accession>
<evidence type="ECO:0000313" key="6">
    <source>
        <dbReference type="Proteomes" id="UP000326062"/>
    </source>
</evidence>
<feature type="domain" description="Septin-type G" evidence="4">
    <location>
        <begin position="53"/>
        <end position="141"/>
    </location>
</feature>
<organism evidence="5 6">
    <name type="scientific">Muntiacus reevesi</name>
    <name type="common">Reeves' muntjac</name>
    <name type="synonym">Cervus reevesi</name>
    <dbReference type="NCBI Taxonomy" id="9886"/>
    <lineage>
        <taxon>Eukaryota</taxon>
        <taxon>Metazoa</taxon>
        <taxon>Chordata</taxon>
        <taxon>Craniata</taxon>
        <taxon>Vertebrata</taxon>
        <taxon>Euteleostomi</taxon>
        <taxon>Mammalia</taxon>
        <taxon>Eutheria</taxon>
        <taxon>Laurasiatheria</taxon>
        <taxon>Artiodactyla</taxon>
        <taxon>Ruminantia</taxon>
        <taxon>Pecora</taxon>
        <taxon>Cervidae</taxon>
        <taxon>Muntiacinae</taxon>
        <taxon>Muntiacus</taxon>
    </lineage>
</organism>
<evidence type="ECO:0000256" key="3">
    <source>
        <dbReference type="SAM" id="MobiDB-lite"/>
    </source>
</evidence>
<proteinExistence type="inferred from homology"/>
<dbReference type="Gene3D" id="3.40.50.300">
    <property type="entry name" value="P-loop containing nucleotide triphosphate hydrolases"/>
    <property type="match status" value="1"/>
</dbReference>
<feature type="region of interest" description="Disordered" evidence="3">
    <location>
        <begin position="297"/>
        <end position="318"/>
    </location>
</feature>
<dbReference type="Proteomes" id="UP000326062">
    <property type="component" value="Unassembled WGS sequence"/>
</dbReference>
<evidence type="ECO:0000256" key="1">
    <source>
        <dbReference type="RuleBase" id="RU004560"/>
    </source>
</evidence>
<keyword evidence="2" id="KW-0175">Coiled coil</keyword>
<dbReference type="PANTHER" id="PTHR18884">
    <property type="entry name" value="SEPTIN"/>
    <property type="match status" value="1"/>
</dbReference>
<keyword evidence="6" id="KW-1185">Reference proteome</keyword>
<feature type="non-terminal residue" evidence="5">
    <location>
        <position position="318"/>
    </location>
</feature>
<dbReference type="InterPro" id="IPR030379">
    <property type="entry name" value="G_SEPTIN_dom"/>
</dbReference>
<comment type="similarity">
    <text evidence="1">Belongs to the TRAFAC class TrmE-Era-EngA-EngB-Septin-like GTPase superfamily. Septin GTPase family.</text>
</comment>
<keyword evidence="1" id="KW-0547">Nucleotide-binding</keyword>
<dbReference type="EMBL" id="VCEB01000079">
    <property type="protein sequence ID" value="KAB0354021.1"/>
    <property type="molecule type" value="Genomic_DNA"/>
</dbReference>
<dbReference type="InterPro" id="IPR027417">
    <property type="entry name" value="P-loop_NTPase"/>
</dbReference>
<protein>
    <recommendedName>
        <fullName evidence="4">Septin-type G domain-containing protein</fullName>
    </recommendedName>
</protein>
<dbReference type="AlphaFoldDB" id="A0A5N3W045"/>
<feature type="domain" description="Septin-type G" evidence="4">
    <location>
        <begin position="142"/>
        <end position="207"/>
    </location>
</feature>
<sequence>MAVTDIARQVGKGCRTVPLAGHVGFDSLPNQLVNKSVSQGFCFNILCMGETATHTQPGIQLRSNTSDLQESNMGLNLTIVNMVGFGDQINKEDSYKPIELKICRVLHTYHDSRIHACLCFITHKGHSLKSLDLGTMKNLDTNQVQIKITSELVSNRVQIYQFPTDDTLAAEINRTINAHLPFAVMGSTEELKIGNKMMKVWQYPWGQTHSPYYELYRHCKLEEMGFKDTDPDRKPFKELKKKKKKQEEMRQIFIQRLHDKFDRLKKLHLDEKKLENKKKSLDDEVDTFKQRKTAAELLQFQGSQPGASQTLKRDKEKK</sequence>
<reference evidence="5 6" key="1">
    <citation type="submission" date="2019-06" db="EMBL/GenBank/DDBJ databases">
        <title>Discovery of a novel chromosome fission-fusion reversal in muntjac.</title>
        <authorList>
            <person name="Mudd A.B."/>
            <person name="Bredeson J.V."/>
            <person name="Baum R."/>
            <person name="Hockemeyer D."/>
            <person name="Rokhsar D.S."/>
        </authorList>
    </citation>
    <scope>NUCLEOTIDE SEQUENCE [LARGE SCALE GENOMIC DNA]</scope>
    <source>
        <strain evidence="5">UCam_UCB_Mr</strain>
        <tissue evidence="5">Fibroblast cell line</tissue>
    </source>
</reference>
<dbReference type="GO" id="GO:0005525">
    <property type="term" value="F:GTP binding"/>
    <property type="evidence" value="ECO:0007669"/>
    <property type="project" value="UniProtKB-KW"/>
</dbReference>
<keyword evidence="1" id="KW-0342">GTP-binding</keyword>
<gene>
    <name evidence="5" type="ORF">FD755_023286</name>
</gene>